<protein>
    <submittedName>
        <fullName evidence="2">ATP-binding protein</fullName>
    </submittedName>
</protein>
<evidence type="ECO:0000313" key="2">
    <source>
        <dbReference type="EMBL" id="MCA6075720.1"/>
    </source>
</evidence>
<dbReference type="Proteomes" id="UP001139409">
    <property type="component" value="Unassembled WGS sequence"/>
</dbReference>
<dbReference type="Gene3D" id="3.40.50.300">
    <property type="entry name" value="P-loop containing nucleotide triphosphate hydrolases"/>
    <property type="match status" value="1"/>
</dbReference>
<proteinExistence type="predicted"/>
<dbReference type="RefSeq" id="WP_225697658.1">
    <property type="nucleotide sequence ID" value="NZ_JAIXNE010000002.1"/>
</dbReference>
<dbReference type="EMBL" id="JAIXNE010000003">
    <property type="protein sequence ID" value="MCA6075720.1"/>
    <property type="molecule type" value="Genomic_DNA"/>
</dbReference>
<organism evidence="2 4">
    <name type="scientific">Fulvivirga sedimenti</name>
    <dbReference type="NCBI Taxonomy" id="2879465"/>
    <lineage>
        <taxon>Bacteria</taxon>
        <taxon>Pseudomonadati</taxon>
        <taxon>Bacteroidota</taxon>
        <taxon>Cytophagia</taxon>
        <taxon>Cytophagales</taxon>
        <taxon>Fulvivirgaceae</taxon>
        <taxon>Fulvivirga</taxon>
    </lineage>
</organism>
<evidence type="ECO:0000313" key="4">
    <source>
        <dbReference type="Proteomes" id="UP001139409"/>
    </source>
</evidence>
<name>A0A9X1HPU2_9BACT</name>
<reference evidence="2" key="1">
    <citation type="submission" date="2021-09" db="EMBL/GenBank/DDBJ databases">
        <title>Fulvivirga sp. isolated from coastal sediment.</title>
        <authorList>
            <person name="Yu H."/>
        </authorList>
    </citation>
    <scope>NUCLEOTIDE SEQUENCE</scope>
    <source>
        <strain evidence="2">1062</strain>
    </source>
</reference>
<evidence type="ECO:0000313" key="3">
    <source>
        <dbReference type="EMBL" id="MCA6076848.1"/>
    </source>
</evidence>
<dbReference type="SUPFAM" id="SSF52540">
    <property type="entry name" value="P-loop containing nucleoside triphosphate hydrolases"/>
    <property type="match status" value="1"/>
</dbReference>
<keyword evidence="4" id="KW-1185">Reference proteome</keyword>
<dbReference type="EMBL" id="JAIXNE010000002">
    <property type="protein sequence ID" value="MCA6074543.1"/>
    <property type="molecule type" value="Genomic_DNA"/>
</dbReference>
<dbReference type="PANTHER" id="PTHR37807">
    <property type="entry name" value="OS07G0160300 PROTEIN"/>
    <property type="match status" value="1"/>
</dbReference>
<dbReference type="InterPro" id="IPR027417">
    <property type="entry name" value="P-loop_NTPase"/>
</dbReference>
<accession>A0A9X1HPU2</accession>
<dbReference type="AlphaFoldDB" id="A0A9X1HPU2"/>
<dbReference type="Pfam" id="PF13671">
    <property type="entry name" value="AAA_33"/>
    <property type="match status" value="1"/>
</dbReference>
<dbReference type="GO" id="GO:0005524">
    <property type="term" value="F:ATP binding"/>
    <property type="evidence" value="ECO:0007669"/>
    <property type="project" value="UniProtKB-KW"/>
</dbReference>
<keyword evidence="2" id="KW-0067">ATP-binding</keyword>
<dbReference type="EMBL" id="JAIXNE010000004">
    <property type="protein sequence ID" value="MCA6076848.1"/>
    <property type="molecule type" value="Genomic_DNA"/>
</dbReference>
<dbReference type="PANTHER" id="PTHR37807:SF3">
    <property type="entry name" value="OS07G0160300 PROTEIN"/>
    <property type="match status" value="1"/>
</dbReference>
<keyword evidence="2" id="KW-0547">Nucleotide-binding</keyword>
<evidence type="ECO:0000313" key="1">
    <source>
        <dbReference type="EMBL" id="MCA6074543.1"/>
    </source>
</evidence>
<comment type="caution">
    <text evidence="2">The sequence shown here is derived from an EMBL/GenBank/DDBJ whole genome shotgun (WGS) entry which is preliminary data.</text>
</comment>
<sequence length="172" mass="20230">MIVAVFGLPGSGKSYFARKLAERLEGTYISSDSLRRELFNSPTYSHDEKLAVYRKMLAIMYDYLHRREPLVMDATFFTREIRDPFNHEAESIGCRIAWIEIRAEDTLIRTRLNVNRPESDADYPIHLLIKKNFQPMRREHLTLDSTNENLDEMIKRALKYLEDFKPATTVKN</sequence>
<gene>
    <name evidence="1" type="ORF">LDX50_06665</name>
    <name evidence="2" type="ORF">LDX50_12635</name>
    <name evidence="3" type="ORF">LDX50_18355</name>
</gene>